<name>A0A255ELY2_9ACTN</name>
<comment type="subcellular location">
    <subcellularLocation>
        <location evidence="8">Cytoplasm</location>
    </subcellularLocation>
</comment>
<evidence type="ECO:0000256" key="9">
    <source>
        <dbReference type="RuleBase" id="RU000673"/>
    </source>
</evidence>
<dbReference type="Gene3D" id="3.40.50.1470">
    <property type="entry name" value="Peptidyl-tRNA hydrolase"/>
    <property type="match status" value="1"/>
</dbReference>
<dbReference type="GO" id="GO:0072344">
    <property type="term" value="P:rescue of stalled ribosome"/>
    <property type="evidence" value="ECO:0007669"/>
    <property type="project" value="UniProtKB-UniRule"/>
</dbReference>
<evidence type="ECO:0000256" key="1">
    <source>
        <dbReference type="ARBA" id="ARBA00013260"/>
    </source>
</evidence>
<evidence type="ECO:0000256" key="5">
    <source>
        <dbReference type="ARBA" id="ARBA00038063"/>
    </source>
</evidence>
<dbReference type="FunFam" id="3.40.50.1470:FF:000001">
    <property type="entry name" value="Peptidyl-tRNA hydrolase"/>
    <property type="match status" value="1"/>
</dbReference>
<evidence type="ECO:0000313" key="11">
    <source>
        <dbReference type="EMBL" id="OYN90462.1"/>
    </source>
</evidence>
<evidence type="ECO:0000313" key="12">
    <source>
        <dbReference type="Proteomes" id="UP000216533"/>
    </source>
</evidence>
<reference evidence="11 12" key="1">
    <citation type="submission" date="2017-07" db="EMBL/GenBank/DDBJ databases">
        <title>Draft whole genome sequences of clinical Proprionibacteriaceae strains.</title>
        <authorList>
            <person name="Bernier A.-M."/>
            <person name="Bernard K."/>
            <person name="Domingo M.-C."/>
        </authorList>
    </citation>
    <scope>NUCLEOTIDE SEQUENCE [LARGE SCALE GENOMIC DNA]</scope>
    <source>
        <strain evidence="11 12">NML 160184</strain>
    </source>
</reference>
<gene>
    <name evidence="8" type="primary">pth</name>
    <name evidence="11" type="ORF">CGZ92_01110</name>
</gene>
<dbReference type="SUPFAM" id="SSF53178">
    <property type="entry name" value="Peptidyl-tRNA hydrolase-like"/>
    <property type="match status" value="1"/>
</dbReference>
<sequence length="198" mass="21228">MAQRADQAPWLVVGLGNPGPTYQNTRHNVGFDVVELIAESAGQTWSTSKFQAMTARLVVSDKGESTKVILARPTTFMNESGQAVGAIARFYSIPAEQVVVVHDELDLDLGRLRLKQGGGDNGHNGLRSIRAHLKTGDFHRVRLGIGRPPGGKAGPSWVLSKFNRSEQDQLAEALESAAAALTVLITEGLAAAQNKFNT</sequence>
<evidence type="ECO:0000256" key="8">
    <source>
        <dbReference type="HAMAP-Rule" id="MF_00083"/>
    </source>
</evidence>
<dbReference type="EC" id="3.1.1.29" evidence="1 8"/>
<keyword evidence="3 8" id="KW-0378">Hydrolase</keyword>
<accession>A0A255ELY2</accession>
<feature type="site" description="Discriminates between blocked and unblocked aminoacyl-tRNA" evidence="8">
    <location>
        <position position="17"/>
    </location>
</feature>
<dbReference type="InterPro" id="IPR036416">
    <property type="entry name" value="Pept_tRNA_hydro_sf"/>
</dbReference>
<feature type="binding site" evidence="8">
    <location>
        <position position="22"/>
    </location>
    <ligand>
        <name>tRNA</name>
        <dbReference type="ChEBI" id="CHEBI:17843"/>
    </ligand>
</feature>
<dbReference type="HAMAP" id="MF_00083">
    <property type="entry name" value="Pept_tRNA_hydro_bact"/>
    <property type="match status" value="1"/>
</dbReference>
<keyword evidence="8" id="KW-0963">Cytoplasm</keyword>
<dbReference type="NCBIfam" id="TIGR00447">
    <property type="entry name" value="pth"/>
    <property type="match status" value="1"/>
</dbReference>
<dbReference type="GO" id="GO:0000049">
    <property type="term" value="F:tRNA binding"/>
    <property type="evidence" value="ECO:0007669"/>
    <property type="project" value="UniProtKB-UniRule"/>
</dbReference>
<dbReference type="PANTHER" id="PTHR17224">
    <property type="entry name" value="PEPTIDYL-TRNA HYDROLASE"/>
    <property type="match status" value="1"/>
</dbReference>
<dbReference type="AlphaFoldDB" id="A0A255ELY2"/>
<dbReference type="Proteomes" id="UP000216533">
    <property type="component" value="Unassembled WGS sequence"/>
</dbReference>
<evidence type="ECO:0000256" key="4">
    <source>
        <dbReference type="ARBA" id="ARBA00022884"/>
    </source>
</evidence>
<dbReference type="GO" id="GO:0004045">
    <property type="term" value="F:peptidyl-tRNA hydrolase activity"/>
    <property type="evidence" value="ECO:0007669"/>
    <property type="project" value="UniProtKB-UniRule"/>
</dbReference>
<comment type="function">
    <text evidence="8">Catalyzes the release of premature peptidyl moieties from peptidyl-tRNA molecules trapped in stalled 50S ribosomal subunits, and thus maintains levels of free tRNAs and 50S ribosomes.</text>
</comment>
<dbReference type="InterPro" id="IPR018171">
    <property type="entry name" value="Pept_tRNA_hydro_CS"/>
</dbReference>
<comment type="similarity">
    <text evidence="5 8 10">Belongs to the PTH family.</text>
</comment>
<dbReference type="Pfam" id="PF01195">
    <property type="entry name" value="Pept_tRNA_hydro"/>
    <property type="match status" value="1"/>
</dbReference>
<keyword evidence="2 8" id="KW-0820">tRNA-binding</keyword>
<dbReference type="RefSeq" id="WP_094449555.1">
    <property type="nucleotide sequence ID" value="NZ_NMVI01000005.1"/>
</dbReference>
<feature type="binding site" evidence="8">
    <location>
        <position position="78"/>
    </location>
    <ligand>
        <name>tRNA</name>
        <dbReference type="ChEBI" id="CHEBI:17843"/>
    </ligand>
</feature>
<feature type="binding site" evidence="8">
    <location>
        <position position="76"/>
    </location>
    <ligand>
        <name>tRNA</name>
        <dbReference type="ChEBI" id="CHEBI:17843"/>
    </ligand>
</feature>
<dbReference type="GO" id="GO:0006515">
    <property type="term" value="P:protein quality control for misfolded or incompletely synthesized proteins"/>
    <property type="evidence" value="ECO:0007669"/>
    <property type="project" value="UniProtKB-UniRule"/>
</dbReference>
<comment type="function">
    <text evidence="8">Hydrolyzes ribosome-free peptidyl-tRNAs (with 1 or more amino acids incorporated), which drop off the ribosome during protein synthesis, or as a result of ribosome stalling.</text>
</comment>
<dbReference type="GO" id="GO:0005737">
    <property type="term" value="C:cytoplasm"/>
    <property type="evidence" value="ECO:0007669"/>
    <property type="project" value="UniProtKB-SubCell"/>
</dbReference>
<dbReference type="PANTHER" id="PTHR17224:SF1">
    <property type="entry name" value="PEPTIDYL-TRNA HYDROLASE"/>
    <property type="match status" value="1"/>
</dbReference>
<evidence type="ECO:0000256" key="2">
    <source>
        <dbReference type="ARBA" id="ARBA00022555"/>
    </source>
</evidence>
<evidence type="ECO:0000256" key="10">
    <source>
        <dbReference type="RuleBase" id="RU004320"/>
    </source>
</evidence>
<proteinExistence type="inferred from homology"/>
<feature type="site" description="Stabilizes the basic form of H active site to accept a proton" evidence="8">
    <location>
        <position position="103"/>
    </location>
</feature>
<dbReference type="EMBL" id="NMVI01000005">
    <property type="protein sequence ID" value="OYN90462.1"/>
    <property type="molecule type" value="Genomic_DNA"/>
</dbReference>
<comment type="catalytic activity">
    <reaction evidence="6 8 9">
        <text>an N-acyl-L-alpha-aminoacyl-tRNA + H2O = an N-acyl-L-amino acid + a tRNA + H(+)</text>
        <dbReference type="Rhea" id="RHEA:54448"/>
        <dbReference type="Rhea" id="RHEA-COMP:10123"/>
        <dbReference type="Rhea" id="RHEA-COMP:13883"/>
        <dbReference type="ChEBI" id="CHEBI:15377"/>
        <dbReference type="ChEBI" id="CHEBI:15378"/>
        <dbReference type="ChEBI" id="CHEBI:59874"/>
        <dbReference type="ChEBI" id="CHEBI:78442"/>
        <dbReference type="ChEBI" id="CHEBI:138191"/>
        <dbReference type="EC" id="3.1.1.29"/>
    </reaction>
</comment>
<dbReference type="CDD" id="cd00462">
    <property type="entry name" value="PTH"/>
    <property type="match status" value="1"/>
</dbReference>
<protein>
    <recommendedName>
        <fullName evidence="7 8">Peptidyl-tRNA hydrolase</fullName>
        <shortName evidence="8">Pth</shortName>
        <ecNumber evidence="1 8">3.1.1.29</ecNumber>
    </recommendedName>
</protein>
<dbReference type="InterPro" id="IPR001328">
    <property type="entry name" value="Pept_tRNA_hydro"/>
</dbReference>
<feature type="binding site" evidence="8">
    <location>
        <position position="124"/>
    </location>
    <ligand>
        <name>tRNA</name>
        <dbReference type="ChEBI" id="CHEBI:17843"/>
    </ligand>
</feature>
<dbReference type="PROSITE" id="PS01196">
    <property type="entry name" value="PEPT_TRNA_HYDROL_2"/>
    <property type="match status" value="1"/>
</dbReference>
<evidence type="ECO:0000256" key="7">
    <source>
        <dbReference type="ARBA" id="ARBA00050038"/>
    </source>
</evidence>
<dbReference type="PROSITE" id="PS01195">
    <property type="entry name" value="PEPT_TRNA_HYDROL_1"/>
    <property type="match status" value="1"/>
</dbReference>
<comment type="caution">
    <text evidence="11">The sequence shown here is derived from an EMBL/GenBank/DDBJ whole genome shotgun (WGS) entry which is preliminary data.</text>
</comment>
<evidence type="ECO:0000256" key="3">
    <source>
        <dbReference type="ARBA" id="ARBA00022801"/>
    </source>
</evidence>
<comment type="subunit">
    <text evidence="8">Monomer.</text>
</comment>
<keyword evidence="4 8" id="KW-0694">RNA-binding</keyword>
<organism evidence="11 12">
    <name type="scientific">Parenemella sanctibonifatiensis</name>
    <dbReference type="NCBI Taxonomy" id="2016505"/>
    <lineage>
        <taxon>Bacteria</taxon>
        <taxon>Bacillati</taxon>
        <taxon>Actinomycetota</taxon>
        <taxon>Actinomycetes</taxon>
        <taxon>Propionibacteriales</taxon>
        <taxon>Propionibacteriaceae</taxon>
        <taxon>Parenemella</taxon>
    </lineage>
</organism>
<feature type="active site" description="Proton acceptor" evidence="8">
    <location>
        <position position="27"/>
    </location>
</feature>
<evidence type="ECO:0000256" key="6">
    <source>
        <dbReference type="ARBA" id="ARBA00048707"/>
    </source>
</evidence>